<evidence type="ECO:0000313" key="2">
    <source>
        <dbReference type="Proteomes" id="UP000823405"/>
    </source>
</evidence>
<organism evidence="1 2">
    <name type="scientific">Linnemannia gamsii</name>
    <dbReference type="NCBI Taxonomy" id="64522"/>
    <lineage>
        <taxon>Eukaryota</taxon>
        <taxon>Fungi</taxon>
        <taxon>Fungi incertae sedis</taxon>
        <taxon>Mucoromycota</taxon>
        <taxon>Mortierellomycotina</taxon>
        <taxon>Mortierellomycetes</taxon>
        <taxon>Mortierellales</taxon>
        <taxon>Mortierellaceae</taxon>
        <taxon>Linnemannia</taxon>
    </lineage>
</organism>
<gene>
    <name evidence="1" type="ORF">BGZ97_006232</name>
</gene>
<sequence>MVHLFHNKTVPAQLYHDAEPPHSMFQLKAAIAGWTGLMRTTGSQEISMADFLDAHINKNSEQNGKPVPPFFFPEEHLSGPDIVFVVRFSGLAPEDTLTSNSTPSPDSASSEVLCPVLVQLKLCEKLSQYEVIKARSTVQPGKVKGHGVELSQFCQPHGHYISLIVNYPAEIADYFMDKPLKEHKDGLTEIALTIDNSSIDDLLSEKHVRALRRMKLLAAEMADTTKKVKRRRDDAYSKLH</sequence>
<name>A0A9P6QPK4_9FUNG</name>
<proteinExistence type="predicted"/>
<protein>
    <submittedName>
        <fullName evidence="1">Uncharacterized protein</fullName>
    </submittedName>
</protein>
<keyword evidence="2" id="KW-1185">Reference proteome</keyword>
<reference evidence="1" key="1">
    <citation type="journal article" date="2020" name="Fungal Divers.">
        <title>Resolving the Mortierellaceae phylogeny through synthesis of multi-gene phylogenetics and phylogenomics.</title>
        <authorList>
            <person name="Vandepol N."/>
            <person name="Liber J."/>
            <person name="Desiro A."/>
            <person name="Na H."/>
            <person name="Kennedy M."/>
            <person name="Barry K."/>
            <person name="Grigoriev I.V."/>
            <person name="Miller A.N."/>
            <person name="O'Donnell K."/>
            <person name="Stajich J.E."/>
            <person name="Bonito G."/>
        </authorList>
    </citation>
    <scope>NUCLEOTIDE SEQUENCE</scope>
    <source>
        <strain evidence="1">NVP60</strain>
    </source>
</reference>
<dbReference type="EMBL" id="JAAAIN010002770">
    <property type="protein sequence ID" value="KAG0290229.1"/>
    <property type="molecule type" value="Genomic_DNA"/>
</dbReference>
<evidence type="ECO:0000313" key="1">
    <source>
        <dbReference type="EMBL" id="KAG0290229.1"/>
    </source>
</evidence>
<accession>A0A9P6QPK4</accession>
<dbReference type="OrthoDB" id="2413749at2759"/>
<dbReference type="AlphaFoldDB" id="A0A9P6QPK4"/>
<dbReference type="Proteomes" id="UP000823405">
    <property type="component" value="Unassembled WGS sequence"/>
</dbReference>
<comment type="caution">
    <text evidence="1">The sequence shown here is derived from an EMBL/GenBank/DDBJ whole genome shotgun (WGS) entry which is preliminary data.</text>
</comment>